<dbReference type="Proteomes" id="UP000253934">
    <property type="component" value="Unassembled WGS sequence"/>
</dbReference>
<reference evidence="13" key="1">
    <citation type="submission" date="2018-04" db="EMBL/GenBank/DDBJ databases">
        <title>Draft genome sequence of the Candidatus Spirobacillus cienkowskii, a pathogen of freshwater Daphnia species, reconstructed from hemolymph metagenomic reads.</title>
        <authorList>
            <person name="Bresciani L."/>
            <person name="Lemos L.N."/>
            <person name="Wale N."/>
            <person name="Lin J.Y."/>
            <person name="Fernandes G.R."/>
            <person name="Duffy M.A."/>
            <person name="Rodrigues J.M."/>
        </authorList>
    </citation>
    <scope>NUCLEOTIDE SEQUENCE [LARGE SCALE GENOMIC DNA]</scope>
    <source>
        <strain evidence="13">Binning01</strain>
    </source>
</reference>
<dbReference type="GO" id="GO:0051287">
    <property type="term" value="F:NAD binding"/>
    <property type="evidence" value="ECO:0007669"/>
    <property type="project" value="InterPro"/>
</dbReference>
<dbReference type="Pfam" id="PF00984">
    <property type="entry name" value="UDPG_MGDP_dh"/>
    <property type="match status" value="1"/>
</dbReference>
<feature type="binding site" evidence="10">
    <location>
        <begin position="256"/>
        <end position="260"/>
    </location>
    <ligand>
        <name>substrate</name>
    </ligand>
</feature>
<evidence type="ECO:0000313" key="13">
    <source>
        <dbReference type="EMBL" id="RDB35062.1"/>
    </source>
</evidence>
<dbReference type="InterPro" id="IPR028357">
    <property type="entry name" value="UDPglc_DH_bac"/>
</dbReference>
<sequence length="447" mass="50212">MDLCVIGAGYVGLVSATCFAELGHNVVCIDKDLDKIKLLKNYEIPIYEPGLSDLIKNNMMLERLDFSNDLIASIKNNPLILIAVGTPSNEDGSSDLKHVVSVAEIIGQHIENDKVVIIKSTVPVGTNLLIKNKIEKELAKRNIYNVSIDVVFNPEFLREGSAINDFMCPDRIVIGLENNKSKELILQLYEKLILNDHPILFMDLKSAELTKYASNSMLALRISFMNELASFCEVLGANIDHVKNGMGLDKRIGTEFLQCGLGYGGSCFPKDIKALISSMKENKLTSKILTAVEEVNQNQRILFFNKILTHFNNDIKNKVLCLWGLAFKANTDDVRESPAAYLINMLTNAGAYVNVNDPKALKFVDHCLSNVQQVSACEDMYQTLENADALIIATDWQIYKNPDFDKIEKLLKEKTIFDGRNIFAHFNLKDLGWKYYNIGNHYGQEKN</sequence>
<dbReference type="InterPro" id="IPR036220">
    <property type="entry name" value="UDP-Glc/GDP-Man_DH_C_sf"/>
</dbReference>
<dbReference type="InterPro" id="IPR014026">
    <property type="entry name" value="UDP-Glc/GDP-Man_DH_dimer"/>
</dbReference>
<feature type="binding site" evidence="11">
    <location>
        <position position="270"/>
    </location>
    <ligand>
        <name>NAD(+)</name>
        <dbReference type="ChEBI" id="CHEBI:57540"/>
    </ligand>
</feature>
<dbReference type="GO" id="GO:0003979">
    <property type="term" value="F:UDP-glucose 6-dehydrogenase activity"/>
    <property type="evidence" value="ECO:0007669"/>
    <property type="project" value="UniProtKB-EC"/>
</dbReference>
<feature type="binding site" evidence="11">
    <location>
        <position position="159"/>
    </location>
    <ligand>
        <name>NAD(+)</name>
        <dbReference type="ChEBI" id="CHEBI:57540"/>
    </ligand>
</feature>
<dbReference type="SUPFAM" id="SSF51735">
    <property type="entry name" value="NAD(P)-binding Rossmann-fold domains"/>
    <property type="match status" value="1"/>
</dbReference>
<evidence type="ECO:0000259" key="12">
    <source>
        <dbReference type="SMART" id="SM00984"/>
    </source>
</evidence>
<dbReference type="InterPro" id="IPR036291">
    <property type="entry name" value="NAD(P)-bd_dom_sf"/>
</dbReference>
<comment type="similarity">
    <text evidence="2 8">Belongs to the UDP-glucose/GDP-mannose dehydrogenase family.</text>
</comment>
<gene>
    <name evidence="13" type="ORF">DCC88_12125</name>
</gene>
<feature type="binding site" evidence="10">
    <location>
        <begin position="156"/>
        <end position="159"/>
    </location>
    <ligand>
        <name>substrate</name>
    </ligand>
</feature>
<keyword evidence="5 8" id="KW-0560">Oxidoreductase</keyword>
<dbReference type="Gene3D" id="3.40.50.720">
    <property type="entry name" value="NAD(P)-binding Rossmann-like Domain"/>
    <property type="match status" value="2"/>
</dbReference>
<evidence type="ECO:0000313" key="14">
    <source>
        <dbReference type="Proteomes" id="UP000253934"/>
    </source>
</evidence>
<dbReference type="NCBIfam" id="TIGR03026">
    <property type="entry name" value="NDP-sugDHase"/>
    <property type="match status" value="1"/>
</dbReference>
<feature type="binding site" evidence="10">
    <location>
        <position position="264"/>
    </location>
    <ligand>
        <name>substrate</name>
    </ligand>
</feature>
<dbReference type="InterPro" id="IPR008927">
    <property type="entry name" value="6-PGluconate_DH-like_C_sf"/>
</dbReference>
<evidence type="ECO:0000256" key="8">
    <source>
        <dbReference type="PIRNR" id="PIRNR000124"/>
    </source>
</evidence>
<feature type="binding site" evidence="10">
    <location>
        <position position="328"/>
    </location>
    <ligand>
        <name>substrate</name>
    </ligand>
</feature>
<evidence type="ECO:0000256" key="2">
    <source>
        <dbReference type="ARBA" id="ARBA00006601"/>
    </source>
</evidence>
<evidence type="ECO:0000256" key="3">
    <source>
        <dbReference type="ARBA" id="ARBA00012954"/>
    </source>
</evidence>
<dbReference type="Pfam" id="PF03721">
    <property type="entry name" value="UDPG_MGDP_dh_N"/>
    <property type="match status" value="1"/>
</dbReference>
<feature type="active site" description="Nucleophile" evidence="9">
    <location>
        <position position="267"/>
    </location>
</feature>
<dbReference type="InterPro" id="IPR014027">
    <property type="entry name" value="UDP-Glc/GDP-Man_DH_C"/>
</dbReference>
<name>A0A369KNE4_9BACT</name>
<feature type="binding site" evidence="11">
    <location>
        <position position="35"/>
    </location>
    <ligand>
        <name>NAD(+)</name>
        <dbReference type="ChEBI" id="CHEBI:57540"/>
    </ligand>
</feature>
<accession>A0A369KNE4</accession>
<evidence type="ECO:0000256" key="9">
    <source>
        <dbReference type="PIRSR" id="PIRSR500134-1"/>
    </source>
</evidence>
<feature type="binding site" evidence="11">
    <location>
        <position position="121"/>
    </location>
    <ligand>
        <name>NAD(+)</name>
        <dbReference type="ChEBI" id="CHEBI:57540"/>
    </ligand>
</feature>
<dbReference type="PANTHER" id="PTHR43750">
    <property type="entry name" value="UDP-GLUCOSE 6-DEHYDROGENASE TUAD"/>
    <property type="match status" value="1"/>
</dbReference>
<feature type="binding site" evidence="11">
    <location>
        <position position="335"/>
    </location>
    <ligand>
        <name>NAD(+)</name>
        <dbReference type="ChEBI" id="CHEBI:57540"/>
    </ligand>
</feature>
<dbReference type="UniPathway" id="UPA00038">
    <property type="reaction ID" value="UER00491"/>
</dbReference>
<feature type="binding site" evidence="10">
    <location>
        <position position="211"/>
    </location>
    <ligand>
        <name>substrate</name>
    </ligand>
</feature>
<keyword evidence="6 8" id="KW-0520">NAD</keyword>
<feature type="binding site" evidence="11">
    <location>
        <position position="30"/>
    </location>
    <ligand>
        <name>NAD(+)</name>
        <dbReference type="ChEBI" id="CHEBI:57540"/>
    </ligand>
</feature>
<dbReference type="SUPFAM" id="SSF52413">
    <property type="entry name" value="UDP-glucose/GDP-mannose dehydrogenase C-terminal domain"/>
    <property type="match status" value="1"/>
</dbReference>
<comment type="caution">
    <text evidence="13">The sequence shown here is derived from an EMBL/GenBank/DDBJ whole genome shotgun (WGS) entry which is preliminary data.</text>
</comment>
<evidence type="ECO:0000256" key="4">
    <source>
        <dbReference type="ARBA" id="ARBA00015132"/>
    </source>
</evidence>
<dbReference type="AlphaFoldDB" id="A0A369KNE4"/>
<comment type="catalytic activity">
    <reaction evidence="7 8">
        <text>UDP-alpha-D-glucose + 2 NAD(+) + H2O = UDP-alpha-D-glucuronate + 2 NADH + 3 H(+)</text>
        <dbReference type="Rhea" id="RHEA:23596"/>
        <dbReference type="ChEBI" id="CHEBI:15377"/>
        <dbReference type="ChEBI" id="CHEBI:15378"/>
        <dbReference type="ChEBI" id="CHEBI:57540"/>
        <dbReference type="ChEBI" id="CHEBI:57945"/>
        <dbReference type="ChEBI" id="CHEBI:58052"/>
        <dbReference type="ChEBI" id="CHEBI:58885"/>
        <dbReference type="EC" id="1.1.1.22"/>
    </reaction>
</comment>
<comment type="pathway">
    <text evidence="1">Nucleotide-sugar biosynthesis; UDP-alpha-D-glucuronate biosynthesis; UDP-alpha-D-glucuronate from UDP-alpha-D-glucose: step 1/1.</text>
</comment>
<dbReference type="PIRSF" id="PIRSF500134">
    <property type="entry name" value="UDPglc_DH_bac"/>
    <property type="match status" value="1"/>
</dbReference>
<evidence type="ECO:0000256" key="7">
    <source>
        <dbReference type="ARBA" id="ARBA00047473"/>
    </source>
</evidence>
<feature type="domain" description="UDP-glucose/GDP-mannose dehydrogenase C-terminal" evidence="12">
    <location>
        <begin position="321"/>
        <end position="425"/>
    </location>
</feature>
<dbReference type="InterPro" id="IPR017476">
    <property type="entry name" value="UDP-Glc/GDP-Man"/>
</dbReference>
<dbReference type="EMBL" id="QOVW01000111">
    <property type="protein sequence ID" value="RDB35062.1"/>
    <property type="molecule type" value="Genomic_DNA"/>
</dbReference>
<dbReference type="GO" id="GO:0000271">
    <property type="term" value="P:polysaccharide biosynthetic process"/>
    <property type="evidence" value="ECO:0007669"/>
    <property type="project" value="InterPro"/>
</dbReference>
<dbReference type="PIRSF" id="PIRSF000124">
    <property type="entry name" value="UDPglc_GDPman_dh"/>
    <property type="match status" value="1"/>
</dbReference>
<protein>
    <recommendedName>
        <fullName evidence="4 8">UDP-glucose 6-dehydrogenase</fullName>
        <ecNumber evidence="3 8">1.1.1.22</ecNumber>
    </recommendedName>
</protein>
<evidence type="ECO:0000256" key="1">
    <source>
        <dbReference type="ARBA" id="ARBA00004701"/>
    </source>
</evidence>
<proteinExistence type="inferred from homology"/>
<feature type="binding site" evidence="11">
    <location>
        <position position="86"/>
    </location>
    <ligand>
        <name>NAD(+)</name>
        <dbReference type="ChEBI" id="CHEBI:57540"/>
    </ligand>
</feature>
<evidence type="ECO:0000256" key="11">
    <source>
        <dbReference type="PIRSR" id="PIRSR500134-3"/>
    </source>
</evidence>
<organism evidence="13 14">
    <name type="scientific">Spirobacillus cienkowskii</name>
    <dbReference type="NCBI Taxonomy" id="495820"/>
    <lineage>
        <taxon>Bacteria</taxon>
        <taxon>Pseudomonadati</taxon>
        <taxon>Bdellovibrionota</taxon>
        <taxon>Oligoflexia</taxon>
        <taxon>Silvanigrellales</taxon>
        <taxon>Spirobacillus</taxon>
    </lineage>
</organism>
<evidence type="ECO:0000256" key="5">
    <source>
        <dbReference type="ARBA" id="ARBA00023002"/>
    </source>
</evidence>
<keyword evidence="14" id="KW-1185">Reference proteome</keyword>
<dbReference type="SUPFAM" id="SSF48179">
    <property type="entry name" value="6-phosphogluconate dehydrogenase C-terminal domain-like"/>
    <property type="match status" value="1"/>
</dbReference>
<dbReference type="Gene3D" id="1.20.5.100">
    <property type="entry name" value="Cytochrome c1, transmembrane anchor, C-terminal"/>
    <property type="match status" value="1"/>
</dbReference>
<dbReference type="InterPro" id="IPR001732">
    <property type="entry name" value="UDP-Glc/GDP-Man_DH_N"/>
</dbReference>
<dbReference type="PANTHER" id="PTHR43750:SF3">
    <property type="entry name" value="UDP-GLUCOSE 6-DEHYDROGENASE TUAD"/>
    <property type="match status" value="1"/>
</dbReference>
<dbReference type="SMART" id="SM00984">
    <property type="entry name" value="UDPG_MGDP_dh_C"/>
    <property type="match status" value="1"/>
</dbReference>
<evidence type="ECO:0000256" key="6">
    <source>
        <dbReference type="ARBA" id="ARBA00023027"/>
    </source>
</evidence>
<evidence type="ECO:0000256" key="10">
    <source>
        <dbReference type="PIRSR" id="PIRSR500134-2"/>
    </source>
</evidence>
<dbReference type="GO" id="GO:0006065">
    <property type="term" value="P:UDP-glucuronate biosynthetic process"/>
    <property type="evidence" value="ECO:0007669"/>
    <property type="project" value="UniProtKB-UniPathway"/>
</dbReference>
<dbReference type="Pfam" id="PF03720">
    <property type="entry name" value="UDPG_MGDP_dh_C"/>
    <property type="match status" value="1"/>
</dbReference>
<dbReference type="EC" id="1.1.1.22" evidence="3 8"/>